<gene>
    <name evidence="3" type="ordered locus">Metme_4435</name>
</gene>
<dbReference type="HOGENOM" id="CLU_1341979_0_0_6"/>
<keyword evidence="2" id="KW-0732">Signal</keyword>
<feature type="chain" id="PRO_5003396377" description="Low-complexity protein" evidence="2">
    <location>
        <begin position="28"/>
        <end position="204"/>
    </location>
</feature>
<feature type="region of interest" description="Disordered" evidence="1">
    <location>
        <begin position="147"/>
        <end position="180"/>
    </location>
</feature>
<protein>
    <recommendedName>
        <fullName evidence="5">Low-complexity protein</fullName>
    </recommendedName>
</protein>
<dbReference type="RefSeq" id="WP_013820991.1">
    <property type="nucleotide sequence ID" value="NC_015572.1"/>
</dbReference>
<feature type="region of interest" description="Disordered" evidence="1">
    <location>
        <begin position="185"/>
        <end position="204"/>
    </location>
</feature>
<dbReference type="eggNOG" id="COG3767">
    <property type="taxonomic scope" value="Bacteria"/>
</dbReference>
<dbReference type="Proteomes" id="UP000008888">
    <property type="component" value="Chromosome"/>
</dbReference>
<feature type="signal peptide" evidence="2">
    <location>
        <begin position="1"/>
        <end position="27"/>
    </location>
</feature>
<name>G0A4N7_METMM</name>
<dbReference type="KEGG" id="mmt:Metme_4435"/>
<accession>G0A4N7</accession>
<feature type="compositionally biased region" description="Basic and acidic residues" evidence="1">
    <location>
        <begin position="147"/>
        <end position="161"/>
    </location>
</feature>
<dbReference type="STRING" id="857087.Metme_4435"/>
<evidence type="ECO:0000313" key="4">
    <source>
        <dbReference type="Proteomes" id="UP000008888"/>
    </source>
</evidence>
<reference key="2">
    <citation type="submission" date="2011-05" db="EMBL/GenBank/DDBJ databases">
        <title>Complete genome sequence of the aerobic marine methanotroph Methylomonas methanica MC09.</title>
        <authorList>
            <person name="Boden R."/>
            <person name="Cunliffe M."/>
            <person name="Scanlan J."/>
            <person name="Moussard H."/>
            <person name="Kits K.D."/>
            <person name="Klotz M."/>
            <person name="Jetten M."/>
            <person name="Vuilleumier S."/>
            <person name="Han J."/>
            <person name="Peters L."/>
            <person name="Mikhailova N."/>
            <person name="Teshima H."/>
            <person name="Tapia R."/>
            <person name="Kyrpides N."/>
            <person name="Ivanova N."/>
            <person name="Pagani I."/>
            <person name="Cheng J.-F."/>
            <person name="Goodwin L."/>
            <person name="Han C."/>
            <person name="Hauser L."/>
            <person name="Land M."/>
            <person name="Lapidus A."/>
            <person name="Lucas S."/>
            <person name="Pitluck S."/>
            <person name="Woyke T."/>
            <person name="Stein L.Y."/>
            <person name="Murrell C."/>
        </authorList>
    </citation>
    <scope>NUCLEOTIDE SEQUENCE</scope>
    <source>
        <strain>MC09</strain>
    </source>
</reference>
<evidence type="ECO:0008006" key="5">
    <source>
        <dbReference type="Google" id="ProtNLM"/>
    </source>
</evidence>
<dbReference type="OrthoDB" id="5574297at2"/>
<reference evidence="3 4" key="1">
    <citation type="journal article" date="2011" name="J. Bacteriol.">
        <title>Complete Genome Sequence of the Aerobic Marine Methanotroph Methylomonas methanica MC09.</title>
        <authorList>
            <person name="Boden R."/>
            <person name="Cunliffe M."/>
            <person name="Scanlan J."/>
            <person name="Moussard H."/>
            <person name="Kits K.D."/>
            <person name="Klotz M.G."/>
            <person name="Jetten M.S."/>
            <person name="Vuilleumier S."/>
            <person name="Han J."/>
            <person name="Peters L."/>
            <person name="Mikhailova N."/>
            <person name="Teshima H."/>
            <person name="Tapia R."/>
            <person name="Kyrpides N."/>
            <person name="Ivanova N."/>
            <person name="Pagani I."/>
            <person name="Cheng J.F."/>
            <person name="Goodwin L."/>
            <person name="Han C."/>
            <person name="Hauser L."/>
            <person name="Land M.L."/>
            <person name="Lapidus A."/>
            <person name="Lucas S."/>
            <person name="Pitluck S."/>
            <person name="Woyke T."/>
            <person name="Stein L."/>
            <person name="Murrell J.C."/>
        </authorList>
    </citation>
    <scope>NUCLEOTIDE SEQUENCE [LARGE SCALE GENOMIC DNA]</scope>
    <source>
        <strain evidence="3 4">MC09</strain>
    </source>
</reference>
<dbReference type="AlphaFoldDB" id="G0A4N7"/>
<dbReference type="EMBL" id="CP002738">
    <property type="protein sequence ID" value="AEG02778.1"/>
    <property type="molecule type" value="Genomic_DNA"/>
</dbReference>
<evidence type="ECO:0000313" key="3">
    <source>
        <dbReference type="EMBL" id="AEG02778.1"/>
    </source>
</evidence>
<reference evidence="4" key="3">
    <citation type="submission" date="2011-05" db="EMBL/GenBank/DDBJ databases">
        <title>Complete sequence of Methylomonas methanica MC09.</title>
        <authorList>
            <consortium name="US DOE Joint Genome Institute"/>
            <person name="Lucas S."/>
            <person name="Han J."/>
            <person name="Lapidus A."/>
            <person name="Cheng J.-F."/>
            <person name="Goodwin L."/>
            <person name="Pitluck S."/>
            <person name="Peters L."/>
            <person name="Mikhailova N."/>
            <person name="Teshima H."/>
            <person name="Han C."/>
            <person name="Tapia R."/>
            <person name="Land M."/>
            <person name="Hauser L."/>
            <person name="Kyrpides N."/>
            <person name="Ivanova N."/>
            <person name="Pagani I."/>
            <person name="Stein L."/>
            <person name="Woyke T."/>
        </authorList>
    </citation>
    <scope>NUCLEOTIDE SEQUENCE [LARGE SCALE GENOMIC DNA]</scope>
    <source>
        <strain evidence="4">MC09</strain>
    </source>
</reference>
<evidence type="ECO:0000256" key="1">
    <source>
        <dbReference type="SAM" id="MobiDB-lite"/>
    </source>
</evidence>
<proteinExistence type="predicted"/>
<organism evidence="3 4">
    <name type="scientific">Methylomonas methanica (strain DSM 25384 / MC09)</name>
    <dbReference type="NCBI Taxonomy" id="857087"/>
    <lineage>
        <taxon>Bacteria</taxon>
        <taxon>Pseudomonadati</taxon>
        <taxon>Pseudomonadota</taxon>
        <taxon>Gammaproteobacteria</taxon>
        <taxon>Methylococcales</taxon>
        <taxon>Methylococcaceae</taxon>
        <taxon>Methylomonas</taxon>
    </lineage>
</organism>
<evidence type="ECO:0000256" key="2">
    <source>
        <dbReference type="SAM" id="SignalP"/>
    </source>
</evidence>
<keyword evidence="4" id="KW-1185">Reference proteome</keyword>
<sequence>MKKFNKTPLTLAMGTAVISGFAANVQAESNPFAISELSNGYMVAEYSNKTSHGACGGNVADANGNKITKANKPAGKKAGPSTKKAEGSCGEGMCGGMMQDGKMKKGMEGMCGEMMKGKEGSCGMMGGMGGMGGMGDMKGMGDMAGMKHGDDADKPAAKSEEGSCGAMMKGDGAKKADEGSCGAMMKGGEGSCGSKVDADQAAGE</sequence>